<feature type="transmembrane region" description="Helical" evidence="4">
    <location>
        <begin position="210"/>
        <end position="230"/>
    </location>
</feature>
<feature type="transmembrane region" description="Helical" evidence="4">
    <location>
        <begin position="321"/>
        <end position="342"/>
    </location>
</feature>
<reference evidence="6" key="1">
    <citation type="submission" date="2016-04" db="EMBL/GenBank/DDBJ databases">
        <authorList>
            <person name="Evans L.H."/>
            <person name="Alamgir A."/>
            <person name="Owens N."/>
            <person name="Weber N.D."/>
            <person name="Virtaneva K."/>
            <person name="Barbian K."/>
            <person name="Babar A."/>
            <person name="Rosenke K."/>
        </authorList>
    </citation>
    <scope>NUCLEOTIDE SEQUENCE [LARGE SCALE GENOMIC DNA]</scope>
    <source>
        <strain evidence="6">CBS 101.48</strain>
    </source>
</reference>
<keyword evidence="4" id="KW-0812">Transmembrane</keyword>
<dbReference type="OMA" id="YQAFSVV"/>
<evidence type="ECO:0000256" key="4">
    <source>
        <dbReference type="SAM" id="Phobius"/>
    </source>
</evidence>
<organism evidence="6">
    <name type="scientific">Absidia glauca</name>
    <name type="common">Pin mould</name>
    <dbReference type="NCBI Taxonomy" id="4829"/>
    <lineage>
        <taxon>Eukaryota</taxon>
        <taxon>Fungi</taxon>
        <taxon>Fungi incertae sedis</taxon>
        <taxon>Mucoromycota</taxon>
        <taxon>Mucoromycotina</taxon>
        <taxon>Mucoromycetes</taxon>
        <taxon>Mucorales</taxon>
        <taxon>Cunninghamellaceae</taxon>
        <taxon>Absidia</taxon>
    </lineage>
</organism>
<feature type="transmembrane region" description="Helical" evidence="4">
    <location>
        <begin position="90"/>
        <end position="110"/>
    </location>
</feature>
<dbReference type="InParanoid" id="A0A163JX42"/>
<dbReference type="Proteomes" id="UP000078561">
    <property type="component" value="Unassembled WGS sequence"/>
</dbReference>
<evidence type="ECO:0000313" key="6">
    <source>
        <dbReference type="EMBL" id="SAM03965.1"/>
    </source>
</evidence>
<dbReference type="InterPro" id="IPR050327">
    <property type="entry name" value="Proton-linked_MCT"/>
</dbReference>
<name>A0A163JX42_ABSGL</name>
<feature type="transmembrane region" description="Helical" evidence="4">
    <location>
        <begin position="179"/>
        <end position="198"/>
    </location>
</feature>
<dbReference type="GO" id="GO:0016020">
    <property type="term" value="C:membrane"/>
    <property type="evidence" value="ECO:0007669"/>
    <property type="project" value="UniProtKB-SubCell"/>
</dbReference>
<dbReference type="STRING" id="4829.A0A163JX42"/>
<protein>
    <recommendedName>
        <fullName evidence="5">Major facilitator superfamily (MFS) profile domain-containing protein</fullName>
    </recommendedName>
</protein>
<feature type="domain" description="Major facilitator superfamily (MFS) profile" evidence="5">
    <location>
        <begin position="48"/>
        <end position="434"/>
    </location>
</feature>
<dbReference type="PANTHER" id="PTHR11360:SF284">
    <property type="entry name" value="EG:103B4.3 PROTEIN-RELATED"/>
    <property type="match status" value="1"/>
</dbReference>
<comment type="subcellular location">
    <subcellularLocation>
        <location evidence="1">Membrane</location>
        <topology evidence="1">Multi-pass membrane protein</topology>
    </subcellularLocation>
</comment>
<dbReference type="Gene3D" id="1.20.1250.20">
    <property type="entry name" value="MFS general substrate transporter like domains"/>
    <property type="match status" value="2"/>
</dbReference>
<evidence type="ECO:0000256" key="3">
    <source>
        <dbReference type="SAM" id="MobiDB-lite"/>
    </source>
</evidence>
<keyword evidence="4" id="KW-1133">Transmembrane helix</keyword>
<dbReference type="InterPro" id="IPR011701">
    <property type="entry name" value="MFS"/>
</dbReference>
<proteinExistence type="inferred from homology"/>
<dbReference type="InterPro" id="IPR020846">
    <property type="entry name" value="MFS_dom"/>
</dbReference>
<dbReference type="Pfam" id="PF07690">
    <property type="entry name" value="MFS_1"/>
    <property type="match status" value="1"/>
</dbReference>
<dbReference type="SUPFAM" id="SSF103473">
    <property type="entry name" value="MFS general substrate transporter"/>
    <property type="match status" value="1"/>
</dbReference>
<evidence type="ECO:0000256" key="2">
    <source>
        <dbReference type="ARBA" id="ARBA00006727"/>
    </source>
</evidence>
<dbReference type="InterPro" id="IPR036259">
    <property type="entry name" value="MFS_trans_sf"/>
</dbReference>
<evidence type="ECO:0000256" key="1">
    <source>
        <dbReference type="ARBA" id="ARBA00004141"/>
    </source>
</evidence>
<keyword evidence="7" id="KW-1185">Reference proteome</keyword>
<feature type="region of interest" description="Disordered" evidence="3">
    <location>
        <begin position="1"/>
        <end position="41"/>
    </location>
</feature>
<feature type="transmembrane region" description="Helical" evidence="4">
    <location>
        <begin position="258"/>
        <end position="279"/>
    </location>
</feature>
<feature type="transmembrane region" description="Helical" evidence="4">
    <location>
        <begin position="348"/>
        <end position="376"/>
    </location>
</feature>
<dbReference type="CDD" id="cd17352">
    <property type="entry name" value="MFS_MCT_SLC16"/>
    <property type="match status" value="1"/>
</dbReference>
<dbReference type="GO" id="GO:0022857">
    <property type="term" value="F:transmembrane transporter activity"/>
    <property type="evidence" value="ECO:0007669"/>
    <property type="project" value="InterPro"/>
</dbReference>
<sequence length="488" mass="52958">MTEPKSFDSRDDDECTTNADAEQPTMVTSMKEDHPPSVEPLEENDGGYGWVVVLGSWLCQITSMGIGSSWGVMQDYYQQNDFHQTPNAKVILPFVGTITMVFLNLMGPFAQIITSRFGSRTTLIIGTLCKGLGLIIAGWGKEPWQLIICQGIIFGSGCSFTYVTAMAVAPQWFTRRRSLAIGLIASGSGVGGVIMPLIMQAVNSTLGASWTYRILGFITLGMDAISCILIRERNVTKPRIRKHLSDIIHLNVLKDVNYCIFCIGSVIGLLGYFVPYYFLPSYATFIGLSPAQGSALLAVASAANFFGRISAGFASDRVGKVNVNIVFTILGGLSSLLIWTFAWTYGSLMAYSVVFGLFCGSYFALLSPITASLVGLERYPTALSLLLITNIISVFGPNIATAIDLGVGAAPYFSYKMFSGVCYIVGQTSADSAYHYSEPHQVSEGKLAAFEKCYKSFCYGYGLEQSLLEDGSMDGSDYKARRGLTNLV</sequence>
<dbReference type="OrthoDB" id="6499973at2759"/>
<feature type="transmembrane region" description="Helical" evidence="4">
    <location>
        <begin position="291"/>
        <end position="309"/>
    </location>
</feature>
<feature type="transmembrane region" description="Helical" evidence="4">
    <location>
        <begin position="48"/>
        <end position="70"/>
    </location>
</feature>
<dbReference type="PANTHER" id="PTHR11360">
    <property type="entry name" value="MONOCARBOXYLATE TRANSPORTER"/>
    <property type="match status" value="1"/>
</dbReference>
<evidence type="ECO:0000259" key="5">
    <source>
        <dbReference type="PROSITE" id="PS50850"/>
    </source>
</evidence>
<feature type="compositionally biased region" description="Polar residues" evidence="3">
    <location>
        <begin position="16"/>
        <end position="28"/>
    </location>
</feature>
<dbReference type="AlphaFoldDB" id="A0A163JX42"/>
<accession>A0A163JX42</accession>
<keyword evidence="4" id="KW-0472">Membrane</keyword>
<comment type="similarity">
    <text evidence="2">Belongs to the major facilitator superfamily. Monocarboxylate porter (TC 2.A.1.13) family.</text>
</comment>
<dbReference type="EMBL" id="LT554318">
    <property type="protein sequence ID" value="SAM03965.1"/>
    <property type="molecule type" value="Genomic_DNA"/>
</dbReference>
<dbReference type="PROSITE" id="PS50850">
    <property type="entry name" value="MFS"/>
    <property type="match status" value="1"/>
</dbReference>
<evidence type="ECO:0000313" key="7">
    <source>
        <dbReference type="Proteomes" id="UP000078561"/>
    </source>
</evidence>
<feature type="transmembrane region" description="Helical" evidence="4">
    <location>
        <begin position="145"/>
        <end position="167"/>
    </location>
</feature>
<gene>
    <name evidence="6" type="primary">ABSGL_09821.1 scaffold 11641</name>
</gene>
<feature type="transmembrane region" description="Helical" evidence="4">
    <location>
        <begin position="122"/>
        <end position="139"/>
    </location>
</feature>